<reference evidence="2" key="1">
    <citation type="journal article" date="2021" name="PeerJ">
        <title>Extensive microbial diversity within the chicken gut microbiome revealed by metagenomics and culture.</title>
        <authorList>
            <person name="Gilroy R."/>
            <person name="Ravi A."/>
            <person name="Getino M."/>
            <person name="Pursley I."/>
            <person name="Horton D.L."/>
            <person name="Alikhan N.F."/>
            <person name="Baker D."/>
            <person name="Gharbi K."/>
            <person name="Hall N."/>
            <person name="Watson M."/>
            <person name="Adriaenssens E.M."/>
            <person name="Foster-Nyarko E."/>
            <person name="Jarju S."/>
            <person name="Secka A."/>
            <person name="Antonio M."/>
            <person name="Oren A."/>
            <person name="Chaudhuri R.R."/>
            <person name="La Ragione R."/>
            <person name="Hildebrand F."/>
            <person name="Pallen M.J."/>
        </authorList>
    </citation>
    <scope>NUCLEOTIDE SEQUENCE</scope>
    <source>
        <strain evidence="2">ChiW7-2402</strain>
    </source>
</reference>
<sequence>MERFGIFELLDALSSLPREGGRTAEQNGRNGSPEAGTSSPSAPSGRQEESAPTGREGAPYPAPQAAPDAAVRSVPDAAARPAPAALESFLKRHDALSRRAEKK</sequence>
<feature type="compositionally biased region" description="Low complexity" evidence="1">
    <location>
        <begin position="63"/>
        <end position="81"/>
    </location>
</feature>
<feature type="compositionally biased region" description="Polar residues" evidence="1">
    <location>
        <begin position="24"/>
        <end position="44"/>
    </location>
</feature>
<evidence type="ECO:0000256" key="1">
    <source>
        <dbReference type="SAM" id="MobiDB-lite"/>
    </source>
</evidence>
<gene>
    <name evidence="2" type="ORF">H9964_08455</name>
</gene>
<dbReference type="EMBL" id="DXBB01000130">
    <property type="protein sequence ID" value="HIZ73597.1"/>
    <property type="molecule type" value="Genomic_DNA"/>
</dbReference>
<organism evidence="2 3">
    <name type="scientific">Candidatus Gallimonas intestinavium</name>
    <dbReference type="NCBI Taxonomy" id="2838603"/>
    <lineage>
        <taxon>Bacteria</taxon>
        <taxon>Bacillati</taxon>
        <taxon>Bacillota</taxon>
        <taxon>Clostridia</taxon>
        <taxon>Candidatus Gallimonas</taxon>
    </lineage>
</organism>
<proteinExistence type="predicted"/>
<protein>
    <submittedName>
        <fullName evidence="2">Uncharacterized protein</fullName>
    </submittedName>
</protein>
<evidence type="ECO:0000313" key="2">
    <source>
        <dbReference type="EMBL" id="HIZ73597.1"/>
    </source>
</evidence>
<feature type="region of interest" description="Disordered" evidence="1">
    <location>
        <begin position="14"/>
        <end position="81"/>
    </location>
</feature>
<dbReference type="Proteomes" id="UP000824102">
    <property type="component" value="Unassembled WGS sequence"/>
</dbReference>
<reference evidence="2" key="2">
    <citation type="submission" date="2021-04" db="EMBL/GenBank/DDBJ databases">
        <authorList>
            <person name="Gilroy R."/>
        </authorList>
    </citation>
    <scope>NUCLEOTIDE SEQUENCE</scope>
    <source>
        <strain evidence="2">ChiW7-2402</strain>
    </source>
</reference>
<comment type="caution">
    <text evidence="2">The sequence shown here is derived from an EMBL/GenBank/DDBJ whole genome shotgun (WGS) entry which is preliminary data.</text>
</comment>
<evidence type="ECO:0000313" key="3">
    <source>
        <dbReference type="Proteomes" id="UP000824102"/>
    </source>
</evidence>
<name>A0A9D2K0N0_9FIRM</name>
<dbReference type="AlphaFoldDB" id="A0A9D2K0N0"/>
<accession>A0A9D2K0N0</accession>